<comment type="caution">
    <text evidence="1">The sequence shown here is derived from an EMBL/GenBank/DDBJ whole genome shotgun (WGS) entry which is preliminary data.</text>
</comment>
<protein>
    <submittedName>
        <fullName evidence="1">Uncharacterized protein</fullName>
    </submittedName>
</protein>
<sequence>MGTYNTLTRTKPVTDALTPASAGPVSRWVLASRARAVPAPPALGPGQVYVTRRGTVFHSAWCQVVQRTWEFNRPALQVCGRDAAGQRRLCRSCLEEARRL</sequence>
<evidence type="ECO:0000313" key="2">
    <source>
        <dbReference type="Proteomes" id="UP001500784"/>
    </source>
</evidence>
<keyword evidence="2" id="KW-1185">Reference proteome</keyword>
<name>A0ABP5B0B4_9MICC</name>
<evidence type="ECO:0000313" key="1">
    <source>
        <dbReference type="EMBL" id="GAA1924986.1"/>
    </source>
</evidence>
<dbReference type="Proteomes" id="UP001500784">
    <property type="component" value="Unassembled WGS sequence"/>
</dbReference>
<accession>A0ABP5B0B4</accession>
<reference evidence="2" key="1">
    <citation type="journal article" date="2019" name="Int. J. Syst. Evol. Microbiol.">
        <title>The Global Catalogue of Microorganisms (GCM) 10K type strain sequencing project: providing services to taxonomists for standard genome sequencing and annotation.</title>
        <authorList>
            <consortium name="The Broad Institute Genomics Platform"/>
            <consortium name="The Broad Institute Genome Sequencing Center for Infectious Disease"/>
            <person name="Wu L."/>
            <person name="Ma J."/>
        </authorList>
    </citation>
    <scope>NUCLEOTIDE SEQUENCE [LARGE SCALE GENOMIC DNA]</scope>
    <source>
        <strain evidence="2">JCM 13316</strain>
    </source>
</reference>
<gene>
    <name evidence="1" type="ORF">GCM10009688_32500</name>
</gene>
<organism evidence="1 2">
    <name type="scientific">Arthrobacter gandavensis</name>
    <dbReference type="NCBI Taxonomy" id="169960"/>
    <lineage>
        <taxon>Bacteria</taxon>
        <taxon>Bacillati</taxon>
        <taxon>Actinomycetota</taxon>
        <taxon>Actinomycetes</taxon>
        <taxon>Micrococcales</taxon>
        <taxon>Micrococcaceae</taxon>
        <taxon>Arthrobacter</taxon>
    </lineage>
</organism>
<proteinExistence type="predicted"/>
<dbReference type="RefSeq" id="WP_152229469.1">
    <property type="nucleotide sequence ID" value="NZ_BAAALV010000010.1"/>
</dbReference>
<dbReference type="EMBL" id="BAAALV010000010">
    <property type="protein sequence ID" value="GAA1924986.1"/>
    <property type="molecule type" value="Genomic_DNA"/>
</dbReference>